<proteinExistence type="predicted"/>
<comment type="caution">
    <text evidence="1">The sequence shown here is derived from an EMBL/GenBank/DDBJ whole genome shotgun (WGS) entry which is preliminary data.</text>
</comment>
<dbReference type="EMBL" id="JBBPBN010000018">
    <property type="protein sequence ID" value="KAK9019148.1"/>
    <property type="molecule type" value="Genomic_DNA"/>
</dbReference>
<evidence type="ECO:0000313" key="2">
    <source>
        <dbReference type="Proteomes" id="UP001396334"/>
    </source>
</evidence>
<organism evidence="1 2">
    <name type="scientific">Hibiscus sabdariffa</name>
    <name type="common">roselle</name>
    <dbReference type="NCBI Taxonomy" id="183260"/>
    <lineage>
        <taxon>Eukaryota</taxon>
        <taxon>Viridiplantae</taxon>
        <taxon>Streptophyta</taxon>
        <taxon>Embryophyta</taxon>
        <taxon>Tracheophyta</taxon>
        <taxon>Spermatophyta</taxon>
        <taxon>Magnoliopsida</taxon>
        <taxon>eudicotyledons</taxon>
        <taxon>Gunneridae</taxon>
        <taxon>Pentapetalae</taxon>
        <taxon>rosids</taxon>
        <taxon>malvids</taxon>
        <taxon>Malvales</taxon>
        <taxon>Malvaceae</taxon>
        <taxon>Malvoideae</taxon>
        <taxon>Hibiscus</taxon>
    </lineage>
</organism>
<dbReference type="Proteomes" id="UP001396334">
    <property type="component" value="Unassembled WGS sequence"/>
</dbReference>
<accession>A0ABR2S292</accession>
<evidence type="ECO:0000313" key="1">
    <source>
        <dbReference type="EMBL" id="KAK9019148.1"/>
    </source>
</evidence>
<name>A0ABR2S292_9ROSI</name>
<protein>
    <submittedName>
        <fullName evidence="1">Uncharacterized protein</fullName>
    </submittedName>
</protein>
<sequence>MSSRFLSNFNLASSSLPSGALSRNYSFSSPLCWSSPPSGYVKLNIDGSRCSRTGLTCCGKAGHRSTNKVADLLARIGCVEERNVTFYDTAPDRLLPLQHVGYT</sequence>
<reference evidence="1 2" key="1">
    <citation type="journal article" date="2024" name="G3 (Bethesda)">
        <title>Genome assembly of Hibiscus sabdariffa L. provides insights into metabolisms of medicinal natural products.</title>
        <authorList>
            <person name="Kim T."/>
        </authorList>
    </citation>
    <scope>NUCLEOTIDE SEQUENCE [LARGE SCALE GENOMIC DNA]</scope>
    <source>
        <strain evidence="1">TK-2024</strain>
        <tissue evidence="1">Old leaves</tissue>
    </source>
</reference>
<gene>
    <name evidence="1" type="ORF">V6N11_034187</name>
</gene>
<keyword evidence="2" id="KW-1185">Reference proteome</keyword>